<keyword evidence="2" id="KW-1003">Cell membrane</keyword>
<evidence type="ECO:0000256" key="4">
    <source>
        <dbReference type="ARBA" id="ARBA00022989"/>
    </source>
</evidence>
<dbReference type="Proteomes" id="UP000289238">
    <property type="component" value="Unassembled WGS sequence"/>
</dbReference>
<evidence type="ECO:0000256" key="2">
    <source>
        <dbReference type="ARBA" id="ARBA00022475"/>
    </source>
</evidence>
<feature type="transmembrane region" description="Helical" evidence="6">
    <location>
        <begin position="6"/>
        <end position="28"/>
    </location>
</feature>
<dbReference type="AlphaFoldDB" id="A0A4Q0P5W0"/>
<evidence type="ECO:0000256" key="1">
    <source>
        <dbReference type="ARBA" id="ARBA00004651"/>
    </source>
</evidence>
<feature type="transmembrane region" description="Helical" evidence="6">
    <location>
        <begin position="113"/>
        <end position="138"/>
    </location>
</feature>
<protein>
    <submittedName>
        <fullName evidence="7">Threonine/homoserine/homoserine lactone efflux protein</fullName>
    </submittedName>
</protein>
<keyword evidence="4 6" id="KW-1133">Transmembrane helix</keyword>
<dbReference type="Pfam" id="PF01810">
    <property type="entry name" value="LysE"/>
    <property type="match status" value="1"/>
</dbReference>
<reference evidence="7 8" key="1">
    <citation type="submission" date="2018-07" db="EMBL/GenBank/DDBJ databases">
        <title>Leeuwenhoekiella genomics.</title>
        <authorList>
            <person name="Tahon G."/>
            <person name="Willems A."/>
        </authorList>
    </citation>
    <scope>NUCLEOTIDE SEQUENCE [LARGE SCALE GENOMIC DNA]</scope>
    <source>
        <strain evidence="7 8">LMG 22550</strain>
    </source>
</reference>
<feature type="transmembrane region" description="Helical" evidence="6">
    <location>
        <begin position="74"/>
        <end position="92"/>
    </location>
</feature>
<dbReference type="OrthoDB" id="1451945at2"/>
<feature type="transmembrane region" description="Helical" evidence="6">
    <location>
        <begin position="150"/>
        <end position="168"/>
    </location>
</feature>
<dbReference type="EMBL" id="QOVM01000004">
    <property type="protein sequence ID" value="RXG22013.1"/>
    <property type="molecule type" value="Genomic_DNA"/>
</dbReference>
<dbReference type="RefSeq" id="WP_128757917.1">
    <property type="nucleotide sequence ID" value="NZ_JASMRS010000001.1"/>
</dbReference>
<proteinExistence type="predicted"/>
<feature type="transmembrane region" description="Helical" evidence="6">
    <location>
        <begin position="188"/>
        <end position="207"/>
    </location>
</feature>
<evidence type="ECO:0000313" key="7">
    <source>
        <dbReference type="EMBL" id="RXG22013.1"/>
    </source>
</evidence>
<name>A0A4Q0P5W0_9FLAO</name>
<organism evidence="7 8">
    <name type="scientific">Leeuwenhoekiella aequorea</name>
    <dbReference type="NCBI Taxonomy" id="283736"/>
    <lineage>
        <taxon>Bacteria</taxon>
        <taxon>Pseudomonadati</taxon>
        <taxon>Bacteroidota</taxon>
        <taxon>Flavobacteriia</taxon>
        <taxon>Flavobacteriales</taxon>
        <taxon>Flavobacteriaceae</taxon>
        <taxon>Leeuwenhoekiella</taxon>
    </lineage>
</organism>
<comment type="caution">
    <text evidence="7">The sequence shown here is derived from an EMBL/GenBank/DDBJ whole genome shotgun (WGS) entry which is preliminary data.</text>
</comment>
<sequence length="210" mass="23155">MEITKLFFITYFAAFLGVLPPGLVNMSVAKTCVHRGRRNGMLVALGASIIVLLQAFVAILLARYIFSHPIVRNTLLRTGIVIFGILAVYFFIAAKKNKVKEVEIPKHSGRKSFAKGMLVALINVLPIPYFCALSAAFNVSGSNTNGWVEVSLFILAAASGTFTALYIYVVGFDRIQNEPRNFAKYSNYFMAALMVVLVAITLIRMLYGKT</sequence>
<dbReference type="GO" id="GO:0005886">
    <property type="term" value="C:plasma membrane"/>
    <property type="evidence" value="ECO:0007669"/>
    <property type="project" value="UniProtKB-SubCell"/>
</dbReference>
<evidence type="ECO:0000256" key="3">
    <source>
        <dbReference type="ARBA" id="ARBA00022692"/>
    </source>
</evidence>
<dbReference type="GO" id="GO:0015171">
    <property type="term" value="F:amino acid transmembrane transporter activity"/>
    <property type="evidence" value="ECO:0007669"/>
    <property type="project" value="TreeGrafter"/>
</dbReference>
<comment type="subcellular location">
    <subcellularLocation>
        <location evidence="1">Cell membrane</location>
        <topology evidence="1">Multi-pass membrane protein</topology>
    </subcellularLocation>
</comment>
<dbReference type="PANTHER" id="PTHR30086">
    <property type="entry name" value="ARGININE EXPORTER PROTEIN ARGO"/>
    <property type="match status" value="1"/>
</dbReference>
<accession>A0A4Q0P5W0</accession>
<keyword evidence="8" id="KW-1185">Reference proteome</keyword>
<gene>
    <name evidence="7" type="ORF">DSM00_2077</name>
</gene>
<keyword evidence="3 6" id="KW-0812">Transmembrane</keyword>
<dbReference type="InterPro" id="IPR001123">
    <property type="entry name" value="LeuE-type"/>
</dbReference>
<dbReference type="PANTHER" id="PTHR30086:SF20">
    <property type="entry name" value="ARGININE EXPORTER PROTEIN ARGO-RELATED"/>
    <property type="match status" value="1"/>
</dbReference>
<keyword evidence="5 6" id="KW-0472">Membrane</keyword>
<feature type="transmembrane region" description="Helical" evidence="6">
    <location>
        <begin position="40"/>
        <end position="62"/>
    </location>
</feature>
<evidence type="ECO:0000256" key="5">
    <source>
        <dbReference type="ARBA" id="ARBA00023136"/>
    </source>
</evidence>
<evidence type="ECO:0000313" key="8">
    <source>
        <dbReference type="Proteomes" id="UP000289238"/>
    </source>
</evidence>
<evidence type="ECO:0000256" key="6">
    <source>
        <dbReference type="SAM" id="Phobius"/>
    </source>
</evidence>